<organism evidence="1 2">
    <name type="scientific">Sphingobium lignivorans</name>
    <dbReference type="NCBI Taxonomy" id="2735886"/>
    <lineage>
        <taxon>Bacteria</taxon>
        <taxon>Pseudomonadati</taxon>
        <taxon>Pseudomonadota</taxon>
        <taxon>Alphaproteobacteria</taxon>
        <taxon>Sphingomonadales</taxon>
        <taxon>Sphingomonadaceae</taxon>
        <taxon>Sphingobium</taxon>
    </lineage>
</organism>
<proteinExistence type="predicted"/>
<comment type="caution">
    <text evidence="1">The sequence shown here is derived from an EMBL/GenBank/DDBJ whole genome shotgun (WGS) entry which is preliminary data.</text>
</comment>
<evidence type="ECO:0000313" key="1">
    <source>
        <dbReference type="EMBL" id="MBB5984290.1"/>
    </source>
</evidence>
<dbReference type="RefSeq" id="WP_184149211.1">
    <property type="nucleotide sequence ID" value="NZ_JACHKA010000001.1"/>
</dbReference>
<gene>
    <name evidence="1" type="ORF">HNP60_000264</name>
</gene>
<keyword evidence="1" id="KW-0969">Cilium</keyword>
<sequence length="221" mass="23396">MSRIWSSNSIGDAAPIAGWGAFGSLAGNGEGFRSLYSEDQTSRAWNVTHPAQTTHAPATLDPVDPIEEASREGFLQGFQEGERLTREALEQDNAARAELASALRLLAGSGEGALATMLSHAVIRLVAQIVGEVPVDADVLQARCEAVAACIDGDDARAVLEVNPEDLPLLDMEQTGVALAANPALPRGSVRLATADGWVEDGPDVRLDRLRALMDDMEGRL</sequence>
<keyword evidence="2" id="KW-1185">Reference proteome</keyword>
<keyword evidence="1" id="KW-0282">Flagellum</keyword>
<protein>
    <submittedName>
        <fullName evidence="1">Flagellar assembly protein FliH</fullName>
    </submittedName>
</protein>
<dbReference type="Proteomes" id="UP001138540">
    <property type="component" value="Unassembled WGS sequence"/>
</dbReference>
<evidence type="ECO:0000313" key="2">
    <source>
        <dbReference type="Proteomes" id="UP001138540"/>
    </source>
</evidence>
<keyword evidence="1" id="KW-0966">Cell projection</keyword>
<dbReference type="EMBL" id="JACHKA010000001">
    <property type="protein sequence ID" value="MBB5984290.1"/>
    <property type="molecule type" value="Genomic_DNA"/>
</dbReference>
<accession>A0ABR6NAI5</accession>
<name>A0ABR6NAI5_9SPHN</name>
<reference evidence="1 2" key="1">
    <citation type="submission" date="2020-08" db="EMBL/GenBank/DDBJ databases">
        <title>Exploring microbial biodiversity for novel pathways involved in the catabolism of aromatic compounds derived from lignin.</title>
        <authorList>
            <person name="Elkins J."/>
        </authorList>
    </citation>
    <scope>NUCLEOTIDE SEQUENCE [LARGE SCALE GENOMIC DNA]</scope>
    <source>
        <strain evidence="1 2">B1D3A</strain>
    </source>
</reference>